<gene>
    <name evidence="1" type="ORF">HF325_005116</name>
</gene>
<name>A0A8H7GPG4_9ASCO</name>
<evidence type="ECO:0000313" key="1">
    <source>
        <dbReference type="EMBL" id="KAF8000187.1"/>
    </source>
</evidence>
<reference evidence="1" key="1">
    <citation type="submission" date="2020-10" db="EMBL/GenBank/DDBJ databases">
        <title>The Whole-Genome Sequence of Metschnikowia persimmonesis, a Novel Endophytic Yeast Species Isolated from Medicinal Plant Diospyros kaki Thumb.</title>
        <authorList>
            <person name="Rahmat E."/>
            <person name="Kang Y."/>
        </authorList>
    </citation>
    <scope>NUCLEOTIDE SEQUENCE</scope>
    <source>
        <strain evidence="1">KIOM G15050</strain>
    </source>
</reference>
<proteinExistence type="predicted"/>
<dbReference type="AlphaFoldDB" id="A0A8H7GPG4"/>
<protein>
    <submittedName>
        <fullName evidence="1">Uncharacterized protein</fullName>
    </submittedName>
</protein>
<dbReference type="Proteomes" id="UP000649328">
    <property type="component" value="Unassembled WGS sequence"/>
</dbReference>
<sequence>MLSLFRKKPLHILSGVPDESETIVVEDDKPPENIPFEMVKRNVGDKEPDELIFRQFLQPHIRNSRAIAKSIWKQKLGKGMLNYSLPRSRFELLFKLTVVPPYLSYSP</sequence>
<accession>A0A8H7GPG4</accession>
<comment type="caution">
    <text evidence="1">The sequence shown here is derived from an EMBL/GenBank/DDBJ whole genome shotgun (WGS) entry which is preliminary data.</text>
</comment>
<dbReference type="EMBL" id="JACBPP010000007">
    <property type="protein sequence ID" value="KAF8000187.1"/>
    <property type="molecule type" value="Genomic_DNA"/>
</dbReference>
<evidence type="ECO:0000313" key="2">
    <source>
        <dbReference type="Proteomes" id="UP000649328"/>
    </source>
</evidence>
<keyword evidence="2" id="KW-1185">Reference proteome</keyword>
<organism evidence="1 2">
    <name type="scientific">Metschnikowia pulcherrima</name>
    <dbReference type="NCBI Taxonomy" id="27326"/>
    <lineage>
        <taxon>Eukaryota</taxon>
        <taxon>Fungi</taxon>
        <taxon>Dikarya</taxon>
        <taxon>Ascomycota</taxon>
        <taxon>Saccharomycotina</taxon>
        <taxon>Pichiomycetes</taxon>
        <taxon>Metschnikowiaceae</taxon>
        <taxon>Metschnikowia</taxon>
    </lineage>
</organism>